<proteinExistence type="predicted"/>
<dbReference type="Gene3D" id="6.10.250.1290">
    <property type="match status" value="1"/>
</dbReference>
<protein>
    <submittedName>
        <fullName evidence="2">Nuclear inhibitor of phosphatase 1 isoform X1</fullName>
    </submittedName>
</protein>
<evidence type="ECO:0000313" key="3">
    <source>
        <dbReference type="Proteomes" id="UP001152795"/>
    </source>
</evidence>
<dbReference type="AlphaFoldDB" id="A0A7D9E450"/>
<accession>A0A7D9E450</accession>
<feature type="region of interest" description="Disordered" evidence="1">
    <location>
        <begin position="50"/>
        <end position="77"/>
    </location>
</feature>
<name>A0A7D9E450_PARCT</name>
<feature type="region of interest" description="Disordered" evidence="1">
    <location>
        <begin position="200"/>
        <end position="258"/>
    </location>
</feature>
<dbReference type="InterPro" id="IPR050923">
    <property type="entry name" value="Cell_Proc_Reg/RNA_Proc"/>
</dbReference>
<reference evidence="2" key="1">
    <citation type="submission" date="2020-04" db="EMBL/GenBank/DDBJ databases">
        <authorList>
            <person name="Alioto T."/>
            <person name="Alioto T."/>
            <person name="Gomez Garrido J."/>
        </authorList>
    </citation>
    <scope>NUCLEOTIDE SEQUENCE</scope>
    <source>
        <strain evidence="2">A484AB</strain>
    </source>
</reference>
<dbReference type="EMBL" id="CACRXK020004037">
    <property type="protein sequence ID" value="CAB4001234.1"/>
    <property type="molecule type" value="Genomic_DNA"/>
</dbReference>
<dbReference type="Gene3D" id="2.60.200.20">
    <property type="match status" value="1"/>
</dbReference>
<feature type="compositionally biased region" description="Basic and acidic residues" evidence="1">
    <location>
        <begin position="237"/>
        <end position="248"/>
    </location>
</feature>
<gene>
    <name evidence="2" type="ORF">PACLA_8A088238</name>
</gene>
<feature type="compositionally biased region" description="Basic residues" evidence="1">
    <location>
        <begin position="249"/>
        <end position="258"/>
    </location>
</feature>
<dbReference type="OrthoDB" id="4096268at2759"/>
<comment type="caution">
    <text evidence="2">The sequence shown here is derived from an EMBL/GenBank/DDBJ whole genome shotgun (WGS) entry which is preliminary data.</text>
</comment>
<feature type="non-terminal residue" evidence="2">
    <location>
        <position position="1"/>
    </location>
</feature>
<evidence type="ECO:0000256" key="1">
    <source>
        <dbReference type="SAM" id="MobiDB-lite"/>
    </source>
</evidence>
<dbReference type="Proteomes" id="UP001152795">
    <property type="component" value="Unassembled WGS sequence"/>
</dbReference>
<dbReference type="PANTHER" id="PTHR23308">
    <property type="entry name" value="NUCLEAR INHIBITOR OF PROTEIN PHOSPHATASE-1"/>
    <property type="match status" value="1"/>
</dbReference>
<organism evidence="2 3">
    <name type="scientific">Paramuricea clavata</name>
    <name type="common">Red gorgonian</name>
    <name type="synonym">Violescent sea-whip</name>
    <dbReference type="NCBI Taxonomy" id="317549"/>
    <lineage>
        <taxon>Eukaryota</taxon>
        <taxon>Metazoa</taxon>
        <taxon>Cnidaria</taxon>
        <taxon>Anthozoa</taxon>
        <taxon>Octocorallia</taxon>
        <taxon>Malacalcyonacea</taxon>
        <taxon>Plexauridae</taxon>
        <taxon>Paramuricea</taxon>
    </lineage>
</organism>
<keyword evidence="3" id="KW-1185">Reference proteome</keyword>
<sequence>HGTFIGNIRLESEKPTQLPVESVIHFGASSRTYTLREKPTLPSAMQATLQGSNEQNVDKEDNEENETSAGGFLGLPESDTDLKDLTDFNTAHNKRLSSIAIEESGTTLPKLKRRRVSHGISFQDGYDIINPEDVDPSVGKFRNMVQTSIVQVKEPRHAIKLGSMTESITKRMNSFAYKEELYADLPSLADHEHDFSLHPVQSGSRVTAAPEVEGPEYTDVDRTVHENTFAPSMPQEAPKKKYAKEAWPGKKHGSSLLM</sequence>
<evidence type="ECO:0000313" key="2">
    <source>
        <dbReference type="EMBL" id="CAB4001234.1"/>
    </source>
</evidence>